<reference evidence="1" key="1">
    <citation type="journal article" date="2022" name="Int. J. Mol. Sci.">
        <title>Draft Genome of Tanacetum Coccineum: Genomic Comparison of Closely Related Tanacetum-Family Plants.</title>
        <authorList>
            <person name="Yamashiro T."/>
            <person name="Shiraishi A."/>
            <person name="Nakayama K."/>
            <person name="Satake H."/>
        </authorList>
    </citation>
    <scope>NUCLEOTIDE SEQUENCE</scope>
</reference>
<dbReference type="Proteomes" id="UP001151760">
    <property type="component" value="Unassembled WGS sequence"/>
</dbReference>
<organism evidence="1 2">
    <name type="scientific">Tanacetum coccineum</name>
    <dbReference type="NCBI Taxonomy" id="301880"/>
    <lineage>
        <taxon>Eukaryota</taxon>
        <taxon>Viridiplantae</taxon>
        <taxon>Streptophyta</taxon>
        <taxon>Embryophyta</taxon>
        <taxon>Tracheophyta</taxon>
        <taxon>Spermatophyta</taxon>
        <taxon>Magnoliopsida</taxon>
        <taxon>eudicotyledons</taxon>
        <taxon>Gunneridae</taxon>
        <taxon>Pentapetalae</taxon>
        <taxon>asterids</taxon>
        <taxon>campanulids</taxon>
        <taxon>Asterales</taxon>
        <taxon>Asteraceae</taxon>
        <taxon>Asteroideae</taxon>
        <taxon>Anthemideae</taxon>
        <taxon>Anthemidinae</taxon>
        <taxon>Tanacetum</taxon>
    </lineage>
</organism>
<sequence>MPKALISDRSTTRPTGIAEDVFVRVRKFHFLANFVVVDYVVDPRVPLIIGRPFLRTARALIDVYGEELTLRVSDEAITFKVRNTSRYSYNDAELVNRINVIDMDCEEYSQEALGFSEILKEENSRPNLKKCLNNDMTSPLPLKDLKCEELKSVKSSIDEPPKLELKDLPYHLEYAFLEGTNKLPVIIAKNLKDEEKEHLIKVLKSHKQVIAWKLSDIKGIDP</sequence>
<dbReference type="EMBL" id="BQNB010012760">
    <property type="protein sequence ID" value="GJT07551.1"/>
    <property type="molecule type" value="Genomic_DNA"/>
</dbReference>
<keyword evidence="1" id="KW-0808">Transferase</keyword>
<reference evidence="1" key="2">
    <citation type="submission" date="2022-01" db="EMBL/GenBank/DDBJ databases">
        <authorList>
            <person name="Yamashiro T."/>
            <person name="Shiraishi A."/>
            <person name="Satake H."/>
            <person name="Nakayama K."/>
        </authorList>
    </citation>
    <scope>NUCLEOTIDE SEQUENCE</scope>
</reference>
<evidence type="ECO:0000313" key="2">
    <source>
        <dbReference type="Proteomes" id="UP001151760"/>
    </source>
</evidence>
<keyword evidence="2" id="KW-1185">Reference proteome</keyword>
<evidence type="ECO:0000313" key="1">
    <source>
        <dbReference type="EMBL" id="GJT07551.1"/>
    </source>
</evidence>
<proteinExistence type="predicted"/>
<dbReference type="PANTHER" id="PTHR33067:SF31">
    <property type="entry name" value="RNA-DIRECTED DNA POLYMERASE"/>
    <property type="match status" value="1"/>
</dbReference>
<keyword evidence="1" id="KW-0548">Nucleotidyltransferase</keyword>
<name>A0ABQ5AY22_9ASTR</name>
<dbReference type="PANTHER" id="PTHR33067">
    <property type="entry name" value="RNA-DIRECTED DNA POLYMERASE-RELATED"/>
    <property type="match status" value="1"/>
</dbReference>
<gene>
    <name evidence="1" type="ORF">Tco_0842013</name>
</gene>
<protein>
    <submittedName>
        <fullName evidence="1">Reverse transcriptase domain-containing protein</fullName>
    </submittedName>
</protein>
<dbReference type="Gene3D" id="2.40.70.10">
    <property type="entry name" value="Acid Proteases"/>
    <property type="match status" value="1"/>
</dbReference>
<dbReference type="InterPro" id="IPR021109">
    <property type="entry name" value="Peptidase_aspartic_dom_sf"/>
</dbReference>
<keyword evidence="1" id="KW-0695">RNA-directed DNA polymerase</keyword>
<dbReference type="GO" id="GO:0003964">
    <property type="term" value="F:RNA-directed DNA polymerase activity"/>
    <property type="evidence" value="ECO:0007669"/>
    <property type="project" value="UniProtKB-KW"/>
</dbReference>
<accession>A0ABQ5AY22</accession>
<comment type="caution">
    <text evidence="1">The sequence shown here is derived from an EMBL/GenBank/DDBJ whole genome shotgun (WGS) entry which is preliminary data.</text>
</comment>